<dbReference type="InterPro" id="IPR012334">
    <property type="entry name" value="Pectin_lyas_fold"/>
</dbReference>
<dbReference type="Gene3D" id="2.160.20.10">
    <property type="entry name" value="Single-stranded right-handed beta-helix, Pectin lyase-like"/>
    <property type="match status" value="1"/>
</dbReference>
<dbReference type="EMBL" id="JBBAXC010000010">
    <property type="protein sequence ID" value="MEI5908037.1"/>
    <property type="molecule type" value="Genomic_DNA"/>
</dbReference>
<proteinExistence type="predicted"/>
<comment type="caution">
    <text evidence="2">The sequence shown here is derived from an EMBL/GenBank/DDBJ whole genome shotgun (WGS) entry which is preliminary data.</text>
</comment>
<sequence>MIEAARTRFVINLAMRNEGAGFQLSGDRHQILLIASFENLAQGIVFSSNRYNVIENKICNNLSNGIEVDISVDSIIDSNIVRNNGTDMINAGI</sequence>
<evidence type="ECO:0000259" key="1">
    <source>
        <dbReference type="Pfam" id="PF05048"/>
    </source>
</evidence>
<reference evidence="2 3" key="1">
    <citation type="journal article" date="2018" name="J. Microbiol.">
        <title>Bacillus spongiae sp. nov., isolated from sponge of Jeju Island.</title>
        <authorList>
            <person name="Lee G.E."/>
            <person name="Im W.T."/>
            <person name="Park J.S."/>
        </authorList>
    </citation>
    <scope>NUCLEOTIDE SEQUENCE [LARGE SCALE GENOMIC DNA]</scope>
    <source>
        <strain evidence="2 3">135PIL107-10</strain>
    </source>
</reference>
<dbReference type="InterPro" id="IPR007742">
    <property type="entry name" value="NosD_dom"/>
</dbReference>
<feature type="domain" description="Periplasmic copper-binding protein NosD beta helix" evidence="1">
    <location>
        <begin position="10"/>
        <end position="86"/>
    </location>
</feature>
<evidence type="ECO:0000313" key="2">
    <source>
        <dbReference type="EMBL" id="MEI5908037.1"/>
    </source>
</evidence>
<protein>
    <submittedName>
        <fullName evidence="2">NosD domain-containing protein</fullName>
    </submittedName>
</protein>
<evidence type="ECO:0000313" key="3">
    <source>
        <dbReference type="Proteomes" id="UP001312865"/>
    </source>
</evidence>
<name>A0ABU8HFV2_9BACI</name>
<accession>A0ABU8HFV2</accession>
<keyword evidence="3" id="KW-1185">Reference proteome</keyword>
<organism evidence="2 3">
    <name type="scientific">Bacillus spongiae</name>
    <dbReference type="NCBI Taxonomy" id="2683610"/>
    <lineage>
        <taxon>Bacteria</taxon>
        <taxon>Bacillati</taxon>
        <taxon>Bacillota</taxon>
        <taxon>Bacilli</taxon>
        <taxon>Bacillales</taxon>
        <taxon>Bacillaceae</taxon>
        <taxon>Bacillus</taxon>
    </lineage>
</organism>
<dbReference type="Proteomes" id="UP001312865">
    <property type="component" value="Unassembled WGS sequence"/>
</dbReference>
<dbReference type="Pfam" id="PF05048">
    <property type="entry name" value="NosD"/>
    <property type="match status" value="1"/>
</dbReference>
<gene>
    <name evidence="2" type="ORF">WAK64_13330</name>
</gene>